<evidence type="ECO:0000313" key="3">
    <source>
        <dbReference type="Proteomes" id="UP000887159"/>
    </source>
</evidence>
<dbReference type="InterPro" id="IPR049012">
    <property type="entry name" value="Mutator_transp_dom"/>
</dbReference>
<keyword evidence="3" id="KW-1185">Reference proteome</keyword>
<evidence type="ECO:0000259" key="1">
    <source>
        <dbReference type="Pfam" id="PF20700"/>
    </source>
</evidence>
<accession>A0A8X6RLV4</accession>
<comment type="caution">
    <text evidence="2">The sequence shown here is derived from an EMBL/GenBank/DDBJ whole genome shotgun (WGS) entry which is preliminary data.</text>
</comment>
<dbReference type="EMBL" id="BMAU01021182">
    <property type="protein sequence ID" value="GFX94969.1"/>
    <property type="molecule type" value="Genomic_DNA"/>
</dbReference>
<evidence type="ECO:0000313" key="2">
    <source>
        <dbReference type="EMBL" id="GFX94969.1"/>
    </source>
</evidence>
<dbReference type="AlphaFoldDB" id="A0A8X6RLV4"/>
<dbReference type="Pfam" id="PF20700">
    <property type="entry name" value="Mutator"/>
    <property type="match status" value="1"/>
</dbReference>
<sequence>MLEELDYANEKIEHREDLKSHRRLAVSLETMCHNCGESTRTISSKIPNKCYDINLRLTYGIRAIGKSGVAARIFCGLMNLPPPPAKFECHNSMFLNVLKTISEISLNAAVHEAVVANDNNTNIAVAVDGT</sequence>
<reference evidence="2" key="1">
    <citation type="submission" date="2020-08" db="EMBL/GenBank/DDBJ databases">
        <title>Multicomponent nature underlies the extraordinary mechanical properties of spider dragline silk.</title>
        <authorList>
            <person name="Kono N."/>
            <person name="Nakamura H."/>
            <person name="Mori M."/>
            <person name="Yoshida Y."/>
            <person name="Ohtoshi R."/>
            <person name="Malay A.D."/>
            <person name="Moran D.A.P."/>
            <person name="Tomita M."/>
            <person name="Numata K."/>
            <person name="Arakawa K."/>
        </authorList>
    </citation>
    <scope>NUCLEOTIDE SEQUENCE</scope>
</reference>
<gene>
    <name evidence="2" type="primary">AVEN_160128_1</name>
    <name evidence="2" type="ORF">TNCV_3046011</name>
</gene>
<name>A0A8X6RLV4_TRICX</name>
<organism evidence="2 3">
    <name type="scientific">Trichonephila clavipes</name>
    <name type="common">Golden silk orbweaver</name>
    <name type="synonym">Nephila clavipes</name>
    <dbReference type="NCBI Taxonomy" id="2585209"/>
    <lineage>
        <taxon>Eukaryota</taxon>
        <taxon>Metazoa</taxon>
        <taxon>Ecdysozoa</taxon>
        <taxon>Arthropoda</taxon>
        <taxon>Chelicerata</taxon>
        <taxon>Arachnida</taxon>
        <taxon>Araneae</taxon>
        <taxon>Araneomorphae</taxon>
        <taxon>Entelegynae</taxon>
        <taxon>Araneoidea</taxon>
        <taxon>Nephilidae</taxon>
        <taxon>Trichonephila</taxon>
    </lineage>
</organism>
<proteinExistence type="predicted"/>
<protein>
    <recommendedName>
        <fullName evidence="1">Mutator-like transposase domain-containing protein</fullName>
    </recommendedName>
</protein>
<feature type="domain" description="Mutator-like transposase" evidence="1">
    <location>
        <begin position="24"/>
        <end position="130"/>
    </location>
</feature>
<dbReference type="Proteomes" id="UP000887159">
    <property type="component" value="Unassembled WGS sequence"/>
</dbReference>